<name>A0A484D7C5_PERFV</name>
<keyword evidence="1" id="KW-1133">Transmembrane helix</keyword>
<evidence type="ECO:0000313" key="3">
    <source>
        <dbReference type="Proteomes" id="UP000295070"/>
    </source>
</evidence>
<reference evidence="2 3" key="1">
    <citation type="submission" date="2019-01" db="EMBL/GenBank/DDBJ databases">
        <title>A chromosome-scale genome assembly of the yellow perch, Perca flavescens.</title>
        <authorList>
            <person name="Feron R."/>
            <person name="Morvezen R."/>
            <person name="Bestin A."/>
            <person name="Haffray P."/>
            <person name="Klopp C."/>
            <person name="Zahm M."/>
            <person name="Cabau C."/>
            <person name="Roques C."/>
            <person name="Donnadieu C."/>
            <person name="Bouchez O."/>
            <person name="Christie M."/>
            <person name="Larson W."/>
            <person name="Guiguen Y."/>
        </authorList>
    </citation>
    <scope>NUCLEOTIDE SEQUENCE [LARGE SCALE GENOMIC DNA]</scope>
    <source>
        <strain evidence="2">YP-PL-M2</strain>
        <tissue evidence="2">Blood</tissue>
    </source>
</reference>
<dbReference type="EMBL" id="SCKG01000006">
    <property type="protein sequence ID" value="TDH11318.1"/>
    <property type="molecule type" value="Genomic_DNA"/>
</dbReference>
<dbReference type="AlphaFoldDB" id="A0A484D7C5"/>
<proteinExistence type="predicted"/>
<protein>
    <submittedName>
        <fullName evidence="2">Uncharacterized protein</fullName>
    </submittedName>
</protein>
<gene>
    <name evidence="2" type="ORF">EPR50_G00059620</name>
</gene>
<dbReference type="Proteomes" id="UP000295070">
    <property type="component" value="Chromosome 6"/>
</dbReference>
<keyword evidence="1" id="KW-0472">Membrane</keyword>
<keyword evidence="3" id="KW-1185">Reference proteome</keyword>
<feature type="transmembrane region" description="Helical" evidence="1">
    <location>
        <begin position="54"/>
        <end position="70"/>
    </location>
</feature>
<evidence type="ECO:0000313" key="2">
    <source>
        <dbReference type="EMBL" id="TDH11318.1"/>
    </source>
</evidence>
<sequence>MALLSPAEVFTVEAVNQIYDEKYDAEYTEIVLKHSQQDSSHNCYSFSRSPADVPTQWLVVMLVGLSLFFFNY</sequence>
<organism evidence="2 3">
    <name type="scientific">Perca flavescens</name>
    <name type="common">American yellow perch</name>
    <name type="synonym">Morone flavescens</name>
    <dbReference type="NCBI Taxonomy" id="8167"/>
    <lineage>
        <taxon>Eukaryota</taxon>
        <taxon>Metazoa</taxon>
        <taxon>Chordata</taxon>
        <taxon>Craniata</taxon>
        <taxon>Vertebrata</taxon>
        <taxon>Euteleostomi</taxon>
        <taxon>Actinopterygii</taxon>
        <taxon>Neopterygii</taxon>
        <taxon>Teleostei</taxon>
        <taxon>Neoteleostei</taxon>
        <taxon>Acanthomorphata</taxon>
        <taxon>Eupercaria</taxon>
        <taxon>Perciformes</taxon>
        <taxon>Percoidei</taxon>
        <taxon>Percidae</taxon>
        <taxon>Percinae</taxon>
        <taxon>Perca</taxon>
    </lineage>
</organism>
<comment type="caution">
    <text evidence="2">The sequence shown here is derived from an EMBL/GenBank/DDBJ whole genome shotgun (WGS) entry which is preliminary data.</text>
</comment>
<keyword evidence="1" id="KW-0812">Transmembrane</keyword>
<evidence type="ECO:0000256" key="1">
    <source>
        <dbReference type="SAM" id="Phobius"/>
    </source>
</evidence>
<accession>A0A484D7C5</accession>